<keyword evidence="9" id="KW-1185">Reference proteome</keyword>
<dbReference type="NCBIfam" id="TIGR00784">
    <property type="entry name" value="citMHS"/>
    <property type="match status" value="1"/>
</dbReference>
<dbReference type="GO" id="GO:0015137">
    <property type="term" value="F:citrate transmembrane transporter activity"/>
    <property type="evidence" value="ECO:0007669"/>
    <property type="project" value="InterPro"/>
</dbReference>
<feature type="transmembrane region" description="Helical" evidence="6">
    <location>
        <begin position="172"/>
        <end position="194"/>
    </location>
</feature>
<organism evidence="8 9">
    <name type="scientific">Gordonia humi</name>
    <dbReference type="NCBI Taxonomy" id="686429"/>
    <lineage>
        <taxon>Bacteria</taxon>
        <taxon>Bacillati</taxon>
        <taxon>Actinomycetota</taxon>
        <taxon>Actinomycetes</taxon>
        <taxon>Mycobacteriales</taxon>
        <taxon>Gordoniaceae</taxon>
        <taxon>Gordonia</taxon>
    </lineage>
</organism>
<dbReference type="InterPro" id="IPR004680">
    <property type="entry name" value="Cit_transptr-like_dom"/>
</dbReference>
<dbReference type="RefSeq" id="WP_183373386.1">
    <property type="nucleotide sequence ID" value="NZ_BAABHL010000172.1"/>
</dbReference>
<evidence type="ECO:0000256" key="3">
    <source>
        <dbReference type="ARBA" id="ARBA00022692"/>
    </source>
</evidence>
<name>A0A840F2M5_9ACTN</name>
<feature type="transmembrane region" description="Helical" evidence="6">
    <location>
        <begin position="55"/>
        <end position="78"/>
    </location>
</feature>
<dbReference type="Proteomes" id="UP000551501">
    <property type="component" value="Unassembled WGS sequence"/>
</dbReference>
<feature type="transmembrane region" description="Helical" evidence="6">
    <location>
        <begin position="426"/>
        <end position="444"/>
    </location>
</feature>
<evidence type="ECO:0000313" key="9">
    <source>
        <dbReference type="Proteomes" id="UP000551501"/>
    </source>
</evidence>
<evidence type="ECO:0000313" key="8">
    <source>
        <dbReference type="EMBL" id="MBB4138162.1"/>
    </source>
</evidence>
<evidence type="ECO:0000256" key="5">
    <source>
        <dbReference type="ARBA" id="ARBA00023136"/>
    </source>
</evidence>
<evidence type="ECO:0000256" key="2">
    <source>
        <dbReference type="ARBA" id="ARBA00022448"/>
    </source>
</evidence>
<accession>A0A840F2M5</accession>
<protein>
    <submittedName>
        <fullName evidence="8">CitMHS family citrate-Mg2+:H+ or citrate-Ca2+:H+ symporter</fullName>
    </submittedName>
</protein>
<gene>
    <name evidence="8" type="ORF">BKA16_004787</name>
</gene>
<keyword evidence="3 6" id="KW-0812">Transmembrane</keyword>
<evidence type="ECO:0000256" key="4">
    <source>
        <dbReference type="ARBA" id="ARBA00022989"/>
    </source>
</evidence>
<dbReference type="Pfam" id="PF03600">
    <property type="entry name" value="CitMHS"/>
    <property type="match status" value="1"/>
</dbReference>
<comment type="caution">
    <text evidence="8">The sequence shown here is derived from an EMBL/GenBank/DDBJ whole genome shotgun (WGS) entry which is preliminary data.</text>
</comment>
<reference evidence="8 9" key="1">
    <citation type="submission" date="2020-08" db="EMBL/GenBank/DDBJ databases">
        <title>Sequencing the genomes of 1000 actinobacteria strains.</title>
        <authorList>
            <person name="Klenk H.-P."/>
        </authorList>
    </citation>
    <scope>NUCLEOTIDE SEQUENCE [LARGE SCALE GENOMIC DNA]</scope>
    <source>
        <strain evidence="8 9">DSM 45298</strain>
    </source>
</reference>
<sequence>MAVAGFAMIGIFMALVMGKKVVPMVAFIVVPLTFAVAMGAGPDVGGYVIESLQDLAPVVALLTFAILYFSTMIDAGLFNPLIRKVLSVTGEDPLRILLGTAVLALVVSLDGEGTSTILIVVGAFLPLYKRLGIRVVHLVCVLALAIMSTNLTPWGGPVARVAVALKLDPQELFITMIPAMLVMAACTIAVAFVLGMRERRRLEWSASDRRHIVPAGGPGTPAAGDLHGEVDPARLLGNEQTIRPRLIWFNAALTIALLVALVTELAAAPVLFMAAFAIAILVNYPRPSQQKERLEKHAPTLLTVVTMILAAGVLTGVLTGTGMIDAMANSLINIIPSSLDGHFGPVMALLALPGQFFLSSDAYYFGVVPILSEVGVQHGLTPLESASAALLAGPIHALSPLVPALLLIAGLTGLDIGEIVRKNLKWALAVSVVAAGAVFAFGIVPL</sequence>
<keyword evidence="5 6" id="KW-0472">Membrane</keyword>
<comment type="subcellular location">
    <subcellularLocation>
        <location evidence="1">Membrane</location>
        <topology evidence="1">Multi-pass membrane protein</topology>
    </subcellularLocation>
</comment>
<feature type="transmembrane region" description="Helical" evidence="6">
    <location>
        <begin position="386"/>
        <end position="414"/>
    </location>
</feature>
<evidence type="ECO:0000256" key="6">
    <source>
        <dbReference type="SAM" id="Phobius"/>
    </source>
</evidence>
<dbReference type="InterPro" id="IPR014738">
    <property type="entry name" value="Citrate_transporter"/>
</dbReference>
<dbReference type="EMBL" id="JACIFP010000003">
    <property type="protein sequence ID" value="MBB4138162.1"/>
    <property type="molecule type" value="Genomic_DNA"/>
</dbReference>
<dbReference type="GO" id="GO:0016020">
    <property type="term" value="C:membrane"/>
    <property type="evidence" value="ECO:0007669"/>
    <property type="project" value="UniProtKB-SubCell"/>
</dbReference>
<feature type="transmembrane region" description="Helical" evidence="6">
    <location>
        <begin position="28"/>
        <end position="48"/>
    </location>
</feature>
<dbReference type="AlphaFoldDB" id="A0A840F2M5"/>
<keyword evidence="2" id="KW-0813">Transport</keyword>
<evidence type="ECO:0000259" key="7">
    <source>
        <dbReference type="Pfam" id="PF03600"/>
    </source>
</evidence>
<feature type="domain" description="Citrate transporter-like" evidence="7">
    <location>
        <begin position="13"/>
        <end position="389"/>
    </location>
</feature>
<evidence type="ECO:0000256" key="1">
    <source>
        <dbReference type="ARBA" id="ARBA00004141"/>
    </source>
</evidence>
<keyword evidence="4 6" id="KW-1133">Transmembrane helix</keyword>
<proteinExistence type="predicted"/>
<feature type="transmembrane region" description="Helical" evidence="6">
    <location>
        <begin position="248"/>
        <end position="281"/>
    </location>
</feature>
<feature type="transmembrane region" description="Helical" evidence="6">
    <location>
        <begin position="301"/>
        <end position="324"/>
    </location>
</feature>
<feature type="transmembrane region" description="Helical" evidence="6">
    <location>
        <begin position="135"/>
        <end position="152"/>
    </location>
</feature>